<name>A0A830ERK6_9EURY</name>
<evidence type="ECO:0000256" key="3">
    <source>
        <dbReference type="ARBA" id="ARBA00022475"/>
    </source>
</evidence>
<feature type="transmembrane region" description="Helical" evidence="8">
    <location>
        <begin position="83"/>
        <end position="100"/>
    </location>
</feature>
<protein>
    <recommendedName>
        <fullName evidence="8">1,4-dihydroxy-2-naphthoate octaprenyltransferase</fullName>
        <shortName evidence="8">DHNA-octaprenyltransferase</shortName>
        <ecNumber evidence="8">2.5.1.74</ecNumber>
    </recommendedName>
</protein>
<comment type="pathway">
    <text evidence="8">Quinol/quinone metabolism; menaquinone biosynthesis; menaquinol from 1,4-dihydroxy-2-naphthoate: step 1/2.</text>
</comment>
<dbReference type="UniPathway" id="UPA00079">
    <property type="reaction ID" value="UER00168"/>
</dbReference>
<evidence type="ECO:0000313" key="9">
    <source>
        <dbReference type="EMBL" id="GGL22519.1"/>
    </source>
</evidence>
<feature type="transmembrane region" description="Helical" evidence="8">
    <location>
        <begin position="135"/>
        <end position="158"/>
    </location>
</feature>
<dbReference type="InterPro" id="IPR004657">
    <property type="entry name" value="MenA"/>
</dbReference>
<evidence type="ECO:0000256" key="8">
    <source>
        <dbReference type="HAMAP-Rule" id="MF_01937"/>
    </source>
</evidence>
<dbReference type="GO" id="GO:0009234">
    <property type="term" value="P:menaquinone biosynthetic process"/>
    <property type="evidence" value="ECO:0007669"/>
    <property type="project" value="UniProtKB-UniRule"/>
</dbReference>
<evidence type="ECO:0000256" key="5">
    <source>
        <dbReference type="ARBA" id="ARBA00022692"/>
    </source>
</evidence>
<dbReference type="GO" id="GO:0042371">
    <property type="term" value="P:vitamin K biosynthetic process"/>
    <property type="evidence" value="ECO:0007669"/>
    <property type="project" value="TreeGrafter"/>
</dbReference>
<dbReference type="NCBIfam" id="NF004751">
    <property type="entry name" value="PRK06080.1-3"/>
    <property type="match status" value="1"/>
</dbReference>
<organism evidence="9 10">
    <name type="scientific">Halarchaeum grantii</name>
    <dbReference type="NCBI Taxonomy" id="1193105"/>
    <lineage>
        <taxon>Archaea</taxon>
        <taxon>Methanobacteriati</taxon>
        <taxon>Methanobacteriota</taxon>
        <taxon>Stenosarchaea group</taxon>
        <taxon>Halobacteria</taxon>
        <taxon>Halobacteriales</taxon>
        <taxon>Halobacteriaceae</taxon>
    </lineage>
</organism>
<dbReference type="EC" id="2.5.1.74" evidence="8"/>
<dbReference type="HAMAP" id="MF_01937">
    <property type="entry name" value="MenA_1"/>
    <property type="match status" value="1"/>
</dbReference>
<gene>
    <name evidence="8" type="primary">menA</name>
    <name evidence="9" type="ORF">GCM10009037_02440</name>
</gene>
<keyword evidence="5 8" id="KW-0812">Transmembrane</keyword>
<comment type="similarity">
    <text evidence="8">Belongs to the MenA family. Type 1 subfamily.</text>
</comment>
<dbReference type="AlphaFoldDB" id="A0A830ERK6"/>
<dbReference type="InterPro" id="IPR044878">
    <property type="entry name" value="UbiA_sf"/>
</dbReference>
<dbReference type="EMBL" id="BMPF01000001">
    <property type="protein sequence ID" value="GGL22519.1"/>
    <property type="molecule type" value="Genomic_DNA"/>
</dbReference>
<comment type="function">
    <text evidence="8">Conversion of 1,4-dihydroxy-2-naphthoate (DHNA) to demethylmenaquinone (DMK).</text>
</comment>
<keyword evidence="3 8" id="KW-1003">Cell membrane</keyword>
<dbReference type="GO" id="GO:0005886">
    <property type="term" value="C:plasma membrane"/>
    <property type="evidence" value="ECO:0007669"/>
    <property type="project" value="UniProtKB-SubCell"/>
</dbReference>
<accession>A0A830ERK6</accession>
<dbReference type="GO" id="GO:0046428">
    <property type="term" value="F:1,4-dihydroxy-2-naphthoate polyprenyltransferase activity"/>
    <property type="evidence" value="ECO:0007669"/>
    <property type="project" value="UniProtKB-UniRule"/>
</dbReference>
<keyword evidence="7 8" id="KW-0472">Membrane</keyword>
<evidence type="ECO:0000256" key="6">
    <source>
        <dbReference type="ARBA" id="ARBA00022989"/>
    </source>
</evidence>
<dbReference type="PANTHER" id="PTHR13929:SF0">
    <property type="entry name" value="UBIA PRENYLTRANSFERASE DOMAIN-CONTAINING PROTEIN 1"/>
    <property type="match status" value="1"/>
</dbReference>
<dbReference type="PANTHER" id="PTHR13929">
    <property type="entry name" value="1,4-DIHYDROXY-2-NAPHTHOATE OCTAPRENYLTRANSFERASE"/>
    <property type="match status" value="1"/>
</dbReference>
<comment type="subcellular location">
    <subcellularLocation>
        <location evidence="1 8">Cell membrane</location>
        <topology evidence="1 8">Multi-pass membrane protein</topology>
    </subcellularLocation>
</comment>
<keyword evidence="2 8" id="KW-0474">Menaquinone biosynthesis</keyword>
<comment type="catalytic activity">
    <reaction evidence="8">
        <text>an all-trans-polyprenyl diphosphate + 1,4-dihydroxy-2-naphthoate + H(+) = a 2-demethylmenaquinol + CO2 + diphosphate</text>
        <dbReference type="Rhea" id="RHEA:26478"/>
        <dbReference type="Rhea" id="RHEA-COMP:9563"/>
        <dbReference type="Rhea" id="RHEA-COMP:9564"/>
        <dbReference type="ChEBI" id="CHEBI:11173"/>
        <dbReference type="ChEBI" id="CHEBI:15378"/>
        <dbReference type="ChEBI" id="CHEBI:16526"/>
        <dbReference type="ChEBI" id="CHEBI:33019"/>
        <dbReference type="ChEBI" id="CHEBI:55437"/>
        <dbReference type="ChEBI" id="CHEBI:58914"/>
        <dbReference type="EC" id="2.5.1.74"/>
    </reaction>
</comment>
<feature type="transmembrane region" description="Helical" evidence="8">
    <location>
        <begin position="170"/>
        <end position="194"/>
    </location>
</feature>
<dbReference type="InterPro" id="IPR000537">
    <property type="entry name" value="UbiA_prenyltransferase"/>
</dbReference>
<evidence type="ECO:0000256" key="4">
    <source>
        <dbReference type="ARBA" id="ARBA00022679"/>
    </source>
</evidence>
<keyword evidence="6 8" id="KW-1133">Transmembrane helix</keyword>
<evidence type="ECO:0000256" key="2">
    <source>
        <dbReference type="ARBA" id="ARBA00022428"/>
    </source>
</evidence>
<reference evidence="9 10" key="1">
    <citation type="journal article" date="2019" name="Int. J. Syst. Evol. Microbiol.">
        <title>The Global Catalogue of Microorganisms (GCM) 10K type strain sequencing project: providing services to taxonomists for standard genome sequencing and annotation.</title>
        <authorList>
            <consortium name="The Broad Institute Genomics Platform"/>
            <consortium name="The Broad Institute Genome Sequencing Center for Infectious Disease"/>
            <person name="Wu L."/>
            <person name="Ma J."/>
        </authorList>
    </citation>
    <scope>NUCLEOTIDE SEQUENCE [LARGE SCALE GENOMIC DNA]</scope>
    <source>
        <strain evidence="9 10">JCM 19585</strain>
    </source>
</reference>
<comment type="caution">
    <text evidence="9">The sequence shown here is derived from an EMBL/GenBank/DDBJ whole genome shotgun (WGS) entry which is preliminary data.</text>
</comment>
<evidence type="ECO:0000313" key="10">
    <source>
        <dbReference type="Proteomes" id="UP000628840"/>
    </source>
</evidence>
<evidence type="ECO:0000256" key="7">
    <source>
        <dbReference type="ARBA" id="ARBA00023136"/>
    </source>
</evidence>
<keyword evidence="4 8" id="KW-0808">Transferase</keyword>
<proteinExistence type="inferred from homology"/>
<keyword evidence="10" id="KW-1185">Reference proteome</keyword>
<feature type="transmembrane region" description="Helical" evidence="8">
    <location>
        <begin position="32"/>
        <end position="48"/>
    </location>
</feature>
<feature type="transmembrane region" description="Helical" evidence="8">
    <location>
        <begin position="215"/>
        <end position="235"/>
    </location>
</feature>
<feature type="transmembrane region" description="Helical" evidence="8">
    <location>
        <begin position="241"/>
        <end position="263"/>
    </location>
</feature>
<dbReference type="CDD" id="cd13962">
    <property type="entry name" value="PT_UbiA_UBIAD1"/>
    <property type="match status" value="1"/>
</dbReference>
<dbReference type="PIRSF" id="PIRSF005355">
    <property type="entry name" value="UBIAD1"/>
    <property type="match status" value="1"/>
</dbReference>
<sequence>MRPHTFPAGVAPVVVGVGVALAEGVFAHLPALAALVGALLIQIGANFANDYYDAMKGADTDEREGFTRVTQAGLIDPASVKRAMYLAFLAAIVVGCYLVYVGGLPIVVVGLASIAAGIAYTGGPFPFGYHGLGDVFVFLFFGVVAVVGTVYVQAAAYAPALPLTPPPGTVPLVAVVASVGVAAISTNILVVNNLRDVDTDEKAGKRTLAVRVGRTWTRVEYVALYALAYAVPVWFLTRPGFGLAALLPLASLPLAVTVTRTVLRHDDADHLDPALTRTGQTLALYSALLAVGLAL</sequence>
<dbReference type="InterPro" id="IPR026046">
    <property type="entry name" value="UBIAD1"/>
</dbReference>
<evidence type="ECO:0000256" key="1">
    <source>
        <dbReference type="ARBA" id="ARBA00004651"/>
    </source>
</evidence>
<dbReference type="Pfam" id="PF01040">
    <property type="entry name" value="UbiA"/>
    <property type="match status" value="1"/>
</dbReference>
<feature type="transmembrane region" description="Helical" evidence="8">
    <location>
        <begin position="106"/>
        <end position="123"/>
    </location>
</feature>
<dbReference type="Proteomes" id="UP000628840">
    <property type="component" value="Unassembled WGS sequence"/>
</dbReference>
<dbReference type="NCBIfam" id="TIGR00751">
    <property type="entry name" value="menA"/>
    <property type="match status" value="1"/>
</dbReference>
<dbReference type="Gene3D" id="1.10.357.140">
    <property type="entry name" value="UbiA prenyltransferase"/>
    <property type="match status" value="1"/>
</dbReference>